<evidence type="ECO:0000313" key="3">
    <source>
        <dbReference type="Proteomes" id="UP000620124"/>
    </source>
</evidence>
<dbReference type="AlphaFoldDB" id="A0A8H6XMR2"/>
<dbReference type="Pfam" id="PF07992">
    <property type="entry name" value="Pyr_redox_2"/>
    <property type="match status" value="1"/>
</dbReference>
<comment type="caution">
    <text evidence="2">The sequence shown here is derived from an EMBL/GenBank/DDBJ whole genome shotgun (WGS) entry which is preliminary data.</text>
</comment>
<dbReference type="SUPFAM" id="SSF51905">
    <property type="entry name" value="FAD/NAD(P)-binding domain"/>
    <property type="match status" value="1"/>
</dbReference>
<dbReference type="Proteomes" id="UP000620124">
    <property type="component" value="Unassembled WGS sequence"/>
</dbReference>
<gene>
    <name evidence="2" type="ORF">MVEN_01764400</name>
</gene>
<dbReference type="OrthoDB" id="202203at2759"/>
<organism evidence="2 3">
    <name type="scientific">Mycena venus</name>
    <dbReference type="NCBI Taxonomy" id="2733690"/>
    <lineage>
        <taxon>Eukaryota</taxon>
        <taxon>Fungi</taxon>
        <taxon>Dikarya</taxon>
        <taxon>Basidiomycota</taxon>
        <taxon>Agaricomycotina</taxon>
        <taxon>Agaricomycetes</taxon>
        <taxon>Agaricomycetidae</taxon>
        <taxon>Agaricales</taxon>
        <taxon>Marasmiineae</taxon>
        <taxon>Mycenaceae</taxon>
        <taxon>Mycena</taxon>
    </lineage>
</organism>
<evidence type="ECO:0000313" key="2">
    <source>
        <dbReference type="EMBL" id="KAF7343321.1"/>
    </source>
</evidence>
<dbReference type="EMBL" id="JACAZI010000016">
    <property type="protein sequence ID" value="KAF7343321.1"/>
    <property type="molecule type" value="Genomic_DNA"/>
</dbReference>
<dbReference type="PANTHER" id="PTHR43735:SF5">
    <property type="entry name" value="FAD_NAD(P)-BINDING DOMAIN-CONTAINING PROTEIN"/>
    <property type="match status" value="1"/>
</dbReference>
<sequence length="389" mass="42611">MTQLRTIVVVGGSFAGTWIVDHLAPLLHRTHNVVLIEKNSHIQHLFMFPRISVVKGFEMKAFIPYTNAFHSTPRCSTSIMQGIVSTVLPERVVLVGGESIPYEYLIMATGTGTLPLQLTTKVEGMTAKRTLQDRMQEAHDVVVVGGGAYGIQLAFDAKEFYPHKHVTLVHSRGQLMPRFHRRLHAIVVARAAALGVSLILGQRVNIPQNGFPTSGPSYTVDLADGRRIPADVAVACIGNSPLSAPLLSLSPASVDTKSKLILVKPTMQIADAAFPRIFAIGDVAATGAHNAAGPAHRQAEVAAQNIVRMIAGDRPHVGYVPAVSKIRLGLGLHLYVEFQDPLDVEREPVVKFLDFDDGKHSQEEITRMFECRVQQVWERRAPGVTDYYL</sequence>
<reference evidence="2" key="1">
    <citation type="submission" date="2020-05" db="EMBL/GenBank/DDBJ databases">
        <title>Mycena genomes resolve the evolution of fungal bioluminescence.</title>
        <authorList>
            <person name="Tsai I.J."/>
        </authorList>
    </citation>
    <scope>NUCLEOTIDE SEQUENCE</scope>
    <source>
        <strain evidence="2">CCC161011</strain>
    </source>
</reference>
<dbReference type="PANTHER" id="PTHR43735">
    <property type="entry name" value="APOPTOSIS-INDUCING FACTOR 1"/>
    <property type="match status" value="1"/>
</dbReference>
<feature type="domain" description="FAD/NAD(P)-binding" evidence="1">
    <location>
        <begin position="6"/>
        <end position="292"/>
    </location>
</feature>
<protein>
    <submittedName>
        <fullName evidence="2">FAD/NAD(P)-binding domain-containing protein</fullName>
    </submittedName>
</protein>
<dbReference type="GO" id="GO:0004174">
    <property type="term" value="F:electron-transferring-flavoprotein dehydrogenase activity"/>
    <property type="evidence" value="ECO:0007669"/>
    <property type="project" value="TreeGrafter"/>
</dbReference>
<dbReference type="InterPro" id="IPR036188">
    <property type="entry name" value="FAD/NAD-bd_sf"/>
</dbReference>
<proteinExistence type="predicted"/>
<accession>A0A8H6XMR2</accession>
<name>A0A8H6XMR2_9AGAR</name>
<dbReference type="PRINTS" id="PR00368">
    <property type="entry name" value="FADPNR"/>
</dbReference>
<dbReference type="PRINTS" id="PR00411">
    <property type="entry name" value="PNDRDTASEI"/>
</dbReference>
<dbReference type="GO" id="GO:0050660">
    <property type="term" value="F:flavin adenine dinucleotide binding"/>
    <property type="evidence" value="ECO:0007669"/>
    <property type="project" value="TreeGrafter"/>
</dbReference>
<keyword evidence="3" id="KW-1185">Reference proteome</keyword>
<dbReference type="InterPro" id="IPR023753">
    <property type="entry name" value="FAD/NAD-binding_dom"/>
</dbReference>
<dbReference type="GO" id="GO:0005737">
    <property type="term" value="C:cytoplasm"/>
    <property type="evidence" value="ECO:0007669"/>
    <property type="project" value="TreeGrafter"/>
</dbReference>
<dbReference type="Gene3D" id="3.50.50.100">
    <property type="match status" value="1"/>
</dbReference>
<evidence type="ECO:0000259" key="1">
    <source>
        <dbReference type="Pfam" id="PF07992"/>
    </source>
</evidence>